<dbReference type="Gene3D" id="1.10.238.10">
    <property type="entry name" value="EF-hand"/>
    <property type="match status" value="1"/>
</dbReference>
<name>A0ABK0LZT4_RAT</name>
<reference evidence="5" key="2">
    <citation type="submission" date="2025-08" db="UniProtKB">
        <authorList>
            <consortium name="Ensembl"/>
        </authorList>
    </citation>
    <scope>IDENTIFICATION</scope>
    <source>
        <strain evidence="5">Brown Norway</strain>
    </source>
</reference>
<dbReference type="InterPro" id="IPR002048">
    <property type="entry name" value="EF_hand_dom"/>
</dbReference>
<dbReference type="RGD" id="1359156">
    <property type="gene designation" value="Spata32"/>
</dbReference>
<evidence type="ECO:0000259" key="4">
    <source>
        <dbReference type="PROSITE" id="PS50222"/>
    </source>
</evidence>
<organism evidence="5 6">
    <name type="scientific">Rattus norvegicus</name>
    <name type="common">Rat</name>
    <dbReference type="NCBI Taxonomy" id="10116"/>
    <lineage>
        <taxon>Eukaryota</taxon>
        <taxon>Metazoa</taxon>
        <taxon>Chordata</taxon>
        <taxon>Craniata</taxon>
        <taxon>Vertebrata</taxon>
        <taxon>Euteleostomi</taxon>
        <taxon>Mammalia</taxon>
        <taxon>Eutheria</taxon>
        <taxon>Euarchontoglires</taxon>
        <taxon>Glires</taxon>
        <taxon>Rodentia</taxon>
        <taxon>Myomorpha</taxon>
        <taxon>Muroidea</taxon>
        <taxon>Muridae</taxon>
        <taxon>Murinae</taxon>
        <taxon>Rattus</taxon>
    </lineage>
</organism>
<keyword evidence="6" id="KW-1185">Reference proteome</keyword>
<sequence>MQRLCVQMRPGLYPPRTAVYIPGLLRSGQLPAPSLGPGELAARPPRHKRSSRVPTHILGMNLQVSCKSPGRNVTEATASQAPAPPSSSAPLHPASQRAHWRRRGSRHQPAPRLPDRASVSMGVTGFSAFPCCGKNSVNIVERKNDDYHHHHHPLEDNKDEDNEMGTELSSMKPPPKVDPDPVPHLEDMVTELTSTPIPETENPEQQNYRIESIKPYEEELTTTNTFKPRGFNVNSTNKEEEEVVCGHFRSTPVQTSKHLFWSNKLIQASEHSLQTALEKHHKSPGEKKSISIAQVYTECTQRPSSTQVSRTPTPTALGLADLINFASSLAVASSSNMALPNLGTMIKGTSEKAQNTSLDFCQPIQSIKFTQATQITQISSEKQDEPPEVMAHKSWTQETRNVACSYLDINESGLKKATIQGEVKFVQAPATSPELQEDKDDSTNDSLLPLTPRQLTAFQDIFKLFSCSPTGTVDMHSMKVALRNVGIQLGPQEMCEALRLADLDGDGIVSFKDFLGVLTDNHRLAQCMSEGLS</sequence>
<evidence type="ECO:0000256" key="1">
    <source>
        <dbReference type="ARBA" id="ARBA00022723"/>
    </source>
</evidence>
<gene>
    <name evidence="5" type="primary">Spata32</name>
</gene>
<dbReference type="Proteomes" id="UP000002494">
    <property type="component" value="Chromosome 10"/>
</dbReference>
<feature type="compositionally biased region" description="Basic and acidic residues" evidence="3">
    <location>
        <begin position="147"/>
        <end position="156"/>
    </location>
</feature>
<accession>A0ABK0LZT4</accession>
<dbReference type="Pfam" id="PF15310">
    <property type="entry name" value="VAD1-2"/>
    <property type="match status" value="1"/>
</dbReference>
<dbReference type="InterPro" id="IPR011992">
    <property type="entry name" value="EF-hand-dom_pair"/>
</dbReference>
<dbReference type="SUPFAM" id="SSF47473">
    <property type="entry name" value="EF-hand"/>
    <property type="match status" value="1"/>
</dbReference>
<dbReference type="CDD" id="cd00051">
    <property type="entry name" value="EFh"/>
    <property type="match status" value="1"/>
</dbReference>
<dbReference type="InterPro" id="IPR029297">
    <property type="entry name" value="SPATA32"/>
</dbReference>
<dbReference type="PANTHER" id="PTHR37338">
    <property type="entry name" value="SPERMATOGENESIS-ASSOCIATED PROTEIN 32"/>
    <property type="match status" value="1"/>
</dbReference>
<feature type="region of interest" description="Disordered" evidence="3">
    <location>
        <begin position="147"/>
        <end position="179"/>
    </location>
</feature>
<protein>
    <submittedName>
        <fullName evidence="5">Spermatogenesis associated 32</fullName>
    </submittedName>
</protein>
<keyword evidence="1" id="KW-0479">Metal-binding</keyword>
<keyword evidence="2" id="KW-0106">Calcium</keyword>
<evidence type="ECO:0000313" key="6">
    <source>
        <dbReference type="Proteomes" id="UP000002494"/>
    </source>
</evidence>
<dbReference type="PANTHER" id="PTHR37338:SF1">
    <property type="entry name" value="SPERMATOGENESIS-ASSOCIATED PROTEIN 32"/>
    <property type="match status" value="1"/>
</dbReference>
<dbReference type="PROSITE" id="PS00018">
    <property type="entry name" value="EF_HAND_1"/>
    <property type="match status" value="1"/>
</dbReference>
<reference evidence="5" key="3">
    <citation type="submission" date="2025-09" db="UniProtKB">
        <authorList>
            <consortium name="Ensembl"/>
        </authorList>
    </citation>
    <scope>IDENTIFICATION</scope>
    <source>
        <strain evidence="5">Brown Norway</strain>
    </source>
</reference>
<feature type="domain" description="EF-hand" evidence="4">
    <location>
        <begin position="489"/>
        <end position="524"/>
    </location>
</feature>
<evidence type="ECO:0000256" key="2">
    <source>
        <dbReference type="ARBA" id="ARBA00022837"/>
    </source>
</evidence>
<evidence type="ECO:0000256" key="3">
    <source>
        <dbReference type="SAM" id="MobiDB-lite"/>
    </source>
</evidence>
<dbReference type="PROSITE" id="PS50222">
    <property type="entry name" value="EF_HAND_2"/>
    <property type="match status" value="1"/>
</dbReference>
<dbReference type="Pfam" id="PF13833">
    <property type="entry name" value="EF-hand_8"/>
    <property type="match status" value="1"/>
</dbReference>
<reference evidence="5" key="1">
    <citation type="submission" date="2024-01" db="EMBL/GenBank/DDBJ databases">
        <title>GRCr8: a new rat reference genome assembly contstructed from accurate long reads and long range scaffolding.</title>
        <authorList>
            <person name="Doris P.A."/>
            <person name="Kalbfleisch T."/>
            <person name="Li K."/>
            <person name="Howe K."/>
            <person name="Wood J."/>
        </authorList>
    </citation>
    <scope>NUCLEOTIDE SEQUENCE [LARGE SCALE GENOMIC DNA]</scope>
    <source>
        <strain evidence="5">Brown Norway</strain>
    </source>
</reference>
<dbReference type="GeneTree" id="ENSGT00390000006879"/>
<dbReference type="Ensembl" id="ENSRNOT00000159154.1">
    <property type="protein sequence ID" value="ENSRNOP00000110870.1"/>
    <property type="gene ID" value="ENSRNOG00000003275.7"/>
</dbReference>
<dbReference type="InterPro" id="IPR018247">
    <property type="entry name" value="EF_Hand_1_Ca_BS"/>
</dbReference>
<evidence type="ECO:0000313" key="5">
    <source>
        <dbReference type="Ensembl" id="ENSRNOP00000110870.1"/>
    </source>
</evidence>
<feature type="region of interest" description="Disordered" evidence="3">
    <location>
        <begin position="67"/>
        <end position="118"/>
    </location>
</feature>
<proteinExistence type="predicted"/>